<proteinExistence type="predicted"/>
<dbReference type="Proteomes" id="UP000070089">
    <property type="component" value="Unassembled WGS sequence"/>
</dbReference>
<gene>
    <name evidence="2" type="ORF">QR46_1038</name>
</gene>
<feature type="region of interest" description="Disordered" evidence="1">
    <location>
        <begin position="171"/>
        <end position="201"/>
    </location>
</feature>
<accession>A0A132NY32</accession>
<evidence type="ECO:0000256" key="1">
    <source>
        <dbReference type="SAM" id="MobiDB-lite"/>
    </source>
</evidence>
<name>A0A132NY32_GIAIN</name>
<dbReference type="AlphaFoldDB" id="A0A132NY32"/>
<dbReference type="VEuPathDB" id="GiardiaDB:QR46_1038"/>
<organism evidence="2 3">
    <name type="scientific">Giardia duodenalis assemblage B</name>
    <dbReference type="NCBI Taxonomy" id="1394984"/>
    <lineage>
        <taxon>Eukaryota</taxon>
        <taxon>Metamonada</taxon>
        <taxon>Diplomonadida</taxon>
        <taxon>Hexamitidae</taxon>
        <taxon>Giardiinae</taxon>
        <taxon>Giardia</taxon>
    </lineage>
</organism>
<sequence>MNLPDLKELRIFGVSNCNSSILTDKRYPLYLDLGYHMRLMTGAQKEYINTIRDHASIQRKKARDLQCTLRQKCEVAANISQAYALDKYSSLRLSALQDMQSAVQPTPVKPYLSFKYDETLEVPVIADYFAGSDEDFSGFLGKIAGRRSLSPSAFREGWFFKRSTSPERQAKLPKLGYTKLREKSPRSNHHGTPIPSLPPLD</sequence>
<evidence type="ECO:0000313" key="2">
    <source>
        <dbReference type="EMBL" id="KWX14977.1"/>
    </source>
</evidence>
<comment type="caution">
    <text evidence="2">The sequence shown here is derived from an EMBL/GenBank/DDBJ whole genome shotgun (WGS) entry which is preliminary data.</text>
</comment>
<protein>
    <submittedName>
        <fullName evidence="2">Uncharacterized protein</fullName>
    </submittedName>
</protein>
<reference evidence="2 3" key="1">
    <citation type="journal article" date="2015" name="Mol. Biochem. Parasitol.">
        <title>Identification of polymorphic genes for use in assemblage B genotyping assays through comparative genomics of multiple assemblage B Giardia duodenalis isolates.</title>
        <authorList>
            <person name="Wielinga C."/>
            <person name="Thompson R.C."/>
            <person name="Monis P."/>
            <person name="Ryan U."/>
        </authorList>
    </citation>
    <scope>NUCLEOTIDE SEQUENCE [LARGE SCALE GENOMIC DNA]</scope>
    <source>
        <strain evidence="2 3">BAH15c1</strain>
    </source>
</reference>
<evidence type="ECO:0000313" key="3">
    <source>
        <dbReference type="Proteomes" id="UP000070089"/>
    </source>
</evidence>
<dbReference type="OrthoDB" id="10251170at2759"/>
<dbReference type="EMBL" id="JXTI01000018">
    <property type="protein sequence ID" value="KWX14977.1"/>
    <property type="molecule type" value="Genomic_DNA"/>
</dbReference>